<feature type="region of interest" description="Disordered" evidence="1">
    <location>
        <begin position="538"/>
        <end position="561"/>
    </location>
</feature>
<feature type="compositionally biased region" description="Polar residues" evidence="1">
    <location>
        <begin position="543"/>
        <end position="561"/>
    </location>
</feature>
<evidence type="ECO:0000313" key="3">
    <source>
        <dbReference type="Proteomes" id="UP000038830"/>
    </source>
</evidence>
<dbReference type="AlphaFoldDB" id="A0A0H5C4S3"/>
<gene>
    <name evidence="2" type="ORF">BN1211_3191</name>
</gene>
<evidence type="ECO:0000256" key="1">
    <source>
        <dbReference type="SAM" id="MobiDB-lite"/>
    </source>
</evidence>
<name>A0A0H5C4S3_CYBJN</name>
<dbReference type="Proteomes" id="UP000038830">
    <property type="component" value="Unassembled WGS sequence"/>
</dbReference>
<proteinExistence type="predicted"/>
<evidence type="ECO:0000313" key="2">
    <source>
        <dbReference type="EMBL" id="CEP22762.1"/>
    </source>
</evidence>
<protein>
    <submittedName>
        <fullName evidence="2">Uncharacterized protein</fullName>
    </submittedName>
</protein>
<organism evidence="2 3">
    <name type="scientific">Cyberlindnera jadinii (strain ATCC 18201 / CBS 1600 / BCRC 20928 / JCM 3617 / NBRC 0987 / NRRL Y-1542)</name>
    <name type="common">Torula yeast</name>
    <name type="synonym">Candida utilis</name>
    <dbReference type="NCBI Taxonomy" id="983966"/>
    <lineage>
        <taxon>Eukaryota</taxon>
        <taxon>Fungi</taxon>
        <taxon>Dikarya</taxon>
        <taxon>Ascomycota</taxon>
        <taxon>Saccharomycotina</taxon>
        <taxon>Saccharomycetes</taxon>
        <taxon>Phaffomycetales</taxon>
        <taxon>Phaffomycetaceae</taxon>
        <taxon>Cyberlindnera</taxon>
    </lineage>
</organism>
<reference evidence="3" key="1">
    <citation type="journal article" date="2015" name="J. Biotechnol.">
        <title>The structure of the Cyberlindnera jadinii genome and its relation to Candida utilis analyzed by the occurrence of single nucleotide polymorphisms.</title>
        <authorList>
            <person name="Rupp O."/>
            <person name="Brinkrolf K."/>
            <person name="Buerth C."/>
            <person name="Kunigo M."/>
            <person name="Schneider J."/>
            <person name="Jaenicke S."/>
            <person name="Goesmann A."/>
            <person name="Puehler A."/>
            <person name="Jaeger K.-E."/>
            <person name="Ernst J.F."/>
        </authorList>
    </citation>
    <scope>NUCLEOTIDE SEQUENCE [LARGE SCALE GENOMIC DNA]</scope>
    <source>
        <strain evidence="3">ATCC 18201 / CBS 1600 / BCRC 20928 / JCM 3617 / NBRC 0987 / NRRL Y-1542</strain>
    </source>
</reference>
<sequence length="561" mass="63414">MGLPPSHSLFVDASGVHVKEDDEAGEDYEMLSMNRGIPGVQSDLYHMGFFEDKTAHRSDTQRRHSSQSDCLIQAMTIFALLLLSYTLVTCIAFGIREYTWSLQNRRKLLSNGSIWSNRSVVLNGLTGNLNDMRRGVEEQKDPEYEQDGLQGDGRIDVVRLSPNHSPSSLNKWIMRKAKSDHLNKLTYELDELLSFKPAEFDGIPLLSQRLIKSDTIALTISSSVQLKPLSFHSAETAEKTVEEICIGLSSRGGLDPLSKKITLLRLISLLANCCSMENGTIFLQSFNETMDFIIDTGEIFELLKQVNTYLARSLIEMVIQYCYSHWSFGESNDSRVLELFREHWRHPGPIAQSHAVLIRYLINMRLGLYTVQGRLDRDTLIMTVSKTKTLLRHMISHSSMLDATSIIPIFKQAVEFTEDSELTKLCYSLLLRLVELQTNGDIFTIPSMVRDQDANLKYLIQSGLWVRNARSIRDKTERICEILARRMPVVQDWYDKVHGGSVSVIDTAPTAGTQTYNLHSIANGNGLKGLDPLAERPLRPGSWKTNTSSNISSPVRSWTYN</sequence>
<dbReference type="EMBL" id="CDQK01000003">
    <property type="protein sequence ID" value="CEP22762.1"/>
    <property type="molecule type" value="Genomic_DNA"/>
</dbReference>
<accession>A0A0H5C4S3</accession>